<accession>A0A9D1QEK6</accession>
<dbReference type="AlphaFoldDB" id="A0A9D1QEK6"/>
<feature type="coiled-coil region" evidence="8">
    <location>
        <begin position="352"/>
        <end position="393"/>
    </location>
</feature>
<dbReference type="EMBL" id="DXHL01000019">
    <property type="protein sequence ID" value="HIW10601.1"/>
    <property type="molecule type" value="Genomic_DNA"/>
</dbReference>
<feature type="coiled-coil region" evidence="8">
    <location>
        <begin position="43"/>
        <end position="70"/>
    </location>
</feature>
<evidence type="ECO:0000256" key="9">
    <source>
        <dbReference type="SAM" id="SignalP"/>
    </source>
</evidence>
<keyword evidence="8" id="KW-0175">Coiled coil</keyword>
<keyword evidence="3" id="KW-0813">Transport</keyword>
<comment type="caution">
    <text evidence="10">The sequence shown here is derived from an EMBL/GenBank/DDBJ whole genome shotgun (WGS) entry which is preliminary data.</text>
</comment>
<name>A0A9D1QEK6_9BACT</name>
<evidence type="ECO:0000256" key="3">
    <source>
        <dbReference type="ARBA" id="ARBA00022448"/>
    </source>
</evidence>
<evidence type="ECO:0000256" key="1">
    <source>
        <dbReference type="ARBA" id="ARBA00004442"/>
    </source>
</evidence>
<dbReference type="PANTHER" id="PTHR30026:SF23">
    <property type="entry name" value="TO APRF-PUTATIVE OUTER MEMBRANE EFFLUX PROTEIN OR SECRETED ALKALINE PHOSPHATASE-RELATED"/>
    <property type="match status" value="1"/>
</dbReference>
<dbReference type="GO" id="GO:0015562">
    <property type="term" value="F:efflux transmembrane transporter activity"/>
    <property type="evidence" value="ECO:0007669"/>
    <property type="project" value="InterPro"/>
</dbReference>
<dbReference type="GO" id="GO:0009279">
    <property type="term" value="C:cell outer membrane"/>
    <property type="evidence" value="ECO:0007669"/>
    <property type="project" value="UniProtKB-SubCell"/>
</dbReference>
<sequence>MLCRRLKIWSFVLLGIGDCLGVQAQPGDTLQLSVEQLFELGVANSLVLQADALEEEVAGLQQRTARADRLPDLNVGLQGAYVGQPVIFRRGLSDPYHPDVPRWSQNYAVDVSQKIYSGGRVKYTVRKAELEASLAALQTGGDRSAVKLSLMGQYLELFNLYRQEQVLNRNIEESERRLQDIRRMKREGLITTNDVLRSEMQLTDDQLALQQTRNNLRIASQQLDILLGLEETLMLVPDTTLLSEPLPVGSYESYVAEACDLDPTLAQLRMQTELARNEVPLARSVLLPDLSAYASNTLARPIARTQEDLYNNGWNIGLSLTMPLSNLYKENHRIRATGLGVALRQNAEQQRIQQLRVEVRTAYLRHEEALQEVEALRLSARQARENYRIMQNRYLNQLAILTDLLDANAVLLEVELQLTAARTRVIYTYYQLLEVTGRL</sequence>
<dbReference type="PANTHER" id="PTHR30026">
    <property type="entry name" value="OUTER MEMBRANE PROTEIN TOLC"/>
    <property type="match status" value="1"/>
</dbReference>
<dbReference type="GO" id="GO:0015288">
    <property type="term" value="F:porin activity"/>
    <property type="evidence" value="ECO:0007669"/>
    <property type="project" value="TreeGrafter"/>
</dbReference>
<reference evidence="10" key="2">
    <citation type="submission" date="2021-04" db="EMBL/GenBank/DDBJ databases">
        <authorList>
            <person name="Gilroy R."/>
        </authorList>
    </citation>
    <scope>NUCLEOTIDE SEQUENCE</scope>
    <source>
        <strain evidence="10">ChiBcec15-1070</strain>
    </source>
</reference>
<evidence type="ECO:0000256" key="8">
    <source>
        <dbReference type="SAM" id="Coils"/>
    </source>
</evidence>
<dbReference type="InterPro" id="IPR051906">
    <property type="entry name" value="TolC-like"/>
</dbReference>
<keyword evidence="4" id="KW-1134">Transmembrane beta strand</keyword>
<dbReference type="Pfam" id="PF02321">
    <property type="entry name" value="OEP"/>
    <property type="match status" value="2"/>
</dbReference>
<evidence type="ECO:0000256" key="6">
    <source>
        <dbReference type="ARBA" id="ARBA00023136"/>
    </source>
</evidence>
<proteinExistence type="inferred from homology"/>
<gene>
    <name evidence="10" type="ORF">H9888_03770</name>
</gene>
<feature type="signal peptide" evidence="9">
    <location>
        <begin position="1"/>
        <end position="24"/>
    </location>
</feature>
<evidence type="ECO:0000256" key="7">
    <source>
        <dbReference type="ARBA" id="ARBA00023237"/>
    </source>
</evidence>
<keyword evidence="6" id="KW-0472">Membrane</keyword>
<feature type="chain" id="PRO_5039066927" evidence="9">
    <location>
        <begin position="25"/>
        <end position="439"/>
    </location>
</feature>
<keyword evidence="9" id="KW-0732">Signal</keyword>
<evidence type="ECO:0000256" key="4">
    <source>
        <dbReference type="ARBA" id="ARBA00022452"/>
    </source>
</evidence>
<dbReference type="Proteomes" id="UP000823926">
    <property type="component" value="Unassembled WGS sequence"/>
</dbReference>
<evidence type="ECO:0000256" key="5">
    <source>
        <dbReference type="ARBA" id="ARBA00022692"/>
    </source>
</evidence>
<dbReference type="Gene3D" id="1.20.1600.10">
    <property type="entry name" value="Outer membrane efflux proteins (OEP)"/>
    <property type="match status" value="1"/>
</dbReference>
<evidence type="ECO:0000256" key="2">
    <source>
        <dbReference type="ARBA" id="ARBA00007613"/>
    </source>
</evidence>
<evidence type="ECO:0000313" key="10">
    <source>
        <dbReference type="EMBL" id="HIW10601.1"/>
    </source>
</evidence>
<dbReference type="SUPFAM" id="SSF56954">
    <property type="entry name" value="Outer membrane efflux proteins (OEP)"/>
    <property type="match status" value="1"/>
</dbReference>
<dbReference type="GO" id="GO:1990281">
    <property type="term" value="C:efflux pump complex"/>
    <property type="evidence" value="ECO:0007669"/>
    <property type="project" value="TreeGrafter"/>
</dbReference>
<protein>
    <submittedName>
        <fullName evidence="10">TolC family protein</fullName>
    </submittedName>
</protein>
<comment type="similarity">
    <text evidence="2">Belongs to the outer membrane factor (OMF) (TC 1.B.17) family.</text>
</comment>
<keyword evidence="5" id="KW-0812">Transmembrane</keyword>
<dbReference type="InterPro" id="IPR003423">
    <property type="entry name" value="OMP_efflux"/>
</dbReference>
<organism evidence="10 11">
    <name type="scientific">Candidatus Rikenella faecigallinarum</name>
    <dbReference type="NCBI Taxonomy" id="2838745"/>
    <lineage>
        <taxon>Bacteria</taxon>
        <taxon>Pseudomonadati</taxon>
        <taxon>Bacteroidota</taxon>
        <taxon>Bacteroidia</taxon>
        <taxon>Bacteroidales</taxon>
        <taxon>Rikenellaceae</taxon>
        <taxon>Rikenella</taxon>
    </lineage>
</organism>
<reference evidence="10" key="1">
    <citation type="journal article" date="2021" name="PeerJ">
        <title>Extensive microbial diversity within the chicken gut microbiome revealed by metagenomics and culture.</title>
        <authorList>
            <person name="Gilroy R."/>
            <person name="Ravi A."/>
            <person name="Getino M."/>
            <person name="Pursley I."/>
            <person name="Horton D.L."/>
            <person name="Alikhan N.F."/>
            <person name="Baker D."/>
            <person name="Gharbi K."/>
            <person name="Hall N."/>
            <person name="Watson M."/>
            <person name="Adriaenssens E.M."/>
            <person name="Foster-Nyarko E."/>
            <person name="Jarju S."/>
            <person name="Secka A."/>
            <person name="Antonio M."/>
            <person name="Oren A."/>
            <person name="Chaudhuri R.R."/>
            <person name="La Ragione R."/>
            <person name="Hildebrand F."/>
            <person name="Pallen M.J."/>
        </authorList>
    </citation>
    <scope>NUCLEOTIDE SEQUENCE</scope>
    <source>
        <strain evidence="10">ChiBcec15-1070</strain>
    </source>
</reference>
<comment type="subcellular location">
    <subcellularLocation>
        <location evidence="1">Cell outer membrane</location>
    </subcellularLocation>
</comment>
<keyword evidence="7" id="KW-0998">Cell outer membrane</keyword>
<evidence type="ECO:0000313" key="11">
    <source>
        <dbReference type="Proteomes" id="UP000823926"/>
    </source>
</evidence>